<dbReference type="STRING" id="373672.SAMN05421785_10674"/>
<dbReference type="GO" id="GO:0020037">
    <property type="term" value="F:heme binding"/>
    <property type="evidence" value="ECO:0007669"/>
    <property type="project" value="InterPro"/>
</dbReference>
<dbReference type="InterPro" id="IPR036909">
    <property type="entry name" value="Cyt_c-like_dom_sf"/>
</dbReference>
<comment type="PTM">
    <text evidence="6">Binds 1 heme c group covalently per subunit.</text>
</comment>
<gene>
    <name evidence="8" type="ORF">SAMN05421785_10674</name>
</gene>
<keyword evidence="1" id="KW-0813">Transport</keyword>
<keyword evidence="5 6" id="KW-0408">Iron</keyword>
<dbReference type="RefSeq" id="WP_076393273.1">
    <property type="nucleotide sequence ID" value="NZ_CBDHHB010000002.1"/>
</dbReference>
<dbReference type="Pfam" id="PF00034">
    <property type="entry name" value="Cytochrom_C"/>
    <property type="match status" value="1"/>
</dbReference>
<keyword evidence="2 6" id="KW-0349">Heme</keyword>
<name>A0A1N7P958_9FLAO</name>
<evidence type="ECO:0000256" key="5">
    <source>
        <dbReference type="ARBA" id="ARBA00023004"/>
    </source>
</evidence>
<evidence type="ECO:0000313" key="8">
    <source>
        <dbReference type="EMBL" id="SIT07134.1"/>
    </source>
</evidence>
<feature type="binding site" description="covalent" evidence="6">
    <location>
        <position position="58"/>
    </location>
    <ligand>
        <name>heme c</name>
        <dbReference type="ChEBI" id="CHEBI:61717"/>
    </ligand>
</feature>
<dbReference type="OrthoDB" id="9814063at2"/>
<sequence>MKNLFLTGCLAMLMFSCSKKENTPVDAASPEATSMNEPAKSNLSGDKIIETLDCSGCHAVNERMIGPSYQEIADKYSEKDAEMLASKIIEGGSGVWGGVPMSPHPQVSKEDAKKMVQYILSLKK</sequence>
<dbReference type="PROSITE" id="PS51257">
    <property type="entry name" value="PROKAR_LIPOPROTEIN"/>
    <property type="match status" value="1"/>
</dbReference>
<dbReference type="PROSITE" id="PS51007">
    <property type="entry name" value="CYTC"/>
    <property type="match status" value="1"/>
</dbReference>
<dbReference type="EMBL" id="FTOV01000006">
    <property type="protein sequence ID" value="SIT07134.1"/>
    <property type="molecule type" value="Genomic_DNA"/>
</dbReference>
<dbReference type="AlphaFoldDB" id="A0A1N7P958"/>
<dbReference type="InterPro" id="IPR002324">
    <property type="entry name" value="Cyt_c_ID"/>
</dbReference>
<feature type="binding site" description="covalent" evidence="6">
    <location>
        <position position="54"/>
    </location>
    <ligand>
        <name>heme c</name>
        <dbReference type="ChEBI" id="CHEBI:61717"/>
    </ligand>
</feature>
<keyword evidence="4" id="KW-0249">Electron transport</keyword>
<feature type="binding site" description="covalent" evidence="6">
    <location>
        <position position="101"/>
    </location>
    <ligand>
        <name>heme c</name>
        <dbReference type="ChEBI" id="CHEBI:61717"/>
    </ligand>
</feature>
<evidence type="ECO:0000256" key="1">
    <source>
        <dbReference type="ARBA" id="ARBA00022448"/>
    </source>
</evidence>
<evidence type="ECO:0000313" key="9">
    <source>
        <dbReference type="Proteomes" id="UP000185781"/>
    </source>
</evidence>
<organism evidence="8 9">
    <name type="scientific">Chryseobacterium gambrini</name>
    <dbReference type="NCBI Taxonomy" id="373672"/>
    <lineage>
        <taxon>Bacteria</taxon>
        <taxon>Pseudomonadati</taxon>
        <taxon>Bacteroidota</taxon>
        <taxon>Flavobacteriia</taxon>
        <taxon>Flavobacteriales</taxon>
        <taxon>Weeksellaceae</taxon>
        <taxon>Chryseobacterium group</taxon>
        <taxon>Chryseobacterium</taxon>
    </lineage>
</organism>
<feature type="domain" description="Cytochrome c" evidence="7">
    <location>
        <begin position="40"/>
        <end position="123"/>
    </location>
</feature>
<evidence type="ECO:0000256" key="4">
    <source>
        <dbReference type="ARBA" id="ARBA00022982"/>
    </source>
</evidence>
<dbReference type="GO" id="GO:0005506">
    <property type="term" value="F:iron ion binding"/>
    <property type="evidence" value="ECO:0007669"/>
    <property type="project" value="InterPro"/>
</dbReference>
<proteinExistence type="predicted"/>
<evidence type="ECO:0000256" key="3">
    <source>
        <dbReference type="ARBA" id="ARBA00022723"/>
    </source>
</evidence>
<reference evidence="8 9" key="1">
    <citation type="submission" date="2017-01" db="EMBL/GenBank/DDBJ databases">
        <authorList>
            <person name="Mah S.A."/>
            <person name="Swanson W.J."/>
            <person name="Moy G.W."/>
            <person name="Vacquier V.D."/>
        </authorList>
    </citation>
    <scope>NUCLEOTIDE SEQUENCE [LARGE SCALE GENOMIC DNA]</scope>
    <source>
        <strain evidence="8 9">DSM 18014</strain>
    </source>
</reference>
<keyword evidence="3 6" id="KW-0479">Metal-binding</keyword>
<protein>
    <submittedName>
        <fullName evidence="8">Cytochrome c</fullName>
    </submittedName>
</protein>
<dbReference type="Proteomes" id="UP000185781">
    <property type="component" value="Unassembled WGS sequence"/>
</dbReference>
<dbReference type="GO" id="GO:0009055">
    <property type="term" value="F:electron transfer activity"/>
    <property type="evidence" value="ECO:0007669"/>
    <property type="project" value="InterPro"/>
</dbReference>
<evidence type="ECO:0000256" key="6">
    <source>
        <dbReference type="PIRSR" id="PIRSR602324-1"/>
    </source>
</evidence>
<dbReference type="Gene3D" id="1.10.760.10">
    <property type="entry name" value="Cytochrome c-like domain"/>
    <property type="match status" value="1"/>
</dbReference>
<evidence type="ECO:0000256" key="2">
    <source>
        <dbReference type="ARBA" id="ARBA00022617"/>
    </source>
</evidence>
<evidence type="ECO:0000259" key="7">
    <source>
        <dbReference type="PROSITE" id="PS51007"/>
    </source>
</evidence>
<dbReference type="InterPro" id="IPR009056">
    <property type="entry name" value="Cyt_c-like_dom"/>
</dbReference>
<accession>A0A1N7P958</accession>
<dbReference type="PRINTS" id="PR00606">
    <property type="entry name" value="CYTCHROMECID"/>
</dbReference>
<dbReference type="SUPFAM" id="SSF46626">
    <property type="entry name" value="Cytochrome c"/>
    <property type="match status" value="1"/>
</dbReference>